<evidence type="ECO:0000256" key="2">
    <source>
        <dbReference type="ARBA" id="ARBA00023125"/>
    </source>
</evidence>
<feature type="domain" description="HTH arsR-type" evidence="5">
    <location>
        <begin position="45"/>
        <end position="127"/>
    </location>
</feature>
<evidence type="ECO:0000256" key="1">
    <source>
        <dbReference type="ARBA" id="ARBA00023015"/>
    </source>
</evidence>
<protein>
    <submittedName>
        <fullName evidence="6">ArsR family transcriptional regulator</fullName>
    </submittedName>
</protein>
<dbReference type="PANTHER" id="PTHR33154">
    <property type="entry name" value="TRANSCRIPTIONAL REGULATOR, ARSR FAMILY"/>
    <property type="match status" value="1"/>
</dbReference>
<reference evidence="6 7" key="2">
    <citation type="journal article" date="2015" name="Stand. Genomic Sci.">
        <title>Draft genome sequence of Cellulomonas carbonis T26(T) and comparative analysis of six Cellulomonas genomes.</title>
        <authorList>
            <person name="Zhuang W."/>
            <person name="Zhang S."/>
            <person name="Xia X."/>
            <person name="Wang G."/>
        </authorList>
    </citation>
    <scope>NUCLEOTIDE SEQUENCE [LARGE SCALE GENOMIC DNA]</scope>
    <source>
        <strain evidence="6 7">T26</strain>
    </source>
</reference>
<keyword evidence="7" id="KW-1185">Reference proteome</keyword>
<name>A0A0A0BMN6_9CELL</name>
<feature type="compositionally biased region" description="Basic and acidic residues" evidence="4">
    <location>
        <begin position="1"/>
        <end position="17"/>
    </location>
</feature>
<reference evidence="6 7" key="1">
    <citation type="submission" date="2013-08" db="EMBL/GenBank/DDBJ databases">
        <title>Genome sequencing of Cellulomonas carbonis T26.</title>
        <authorList>
            <person name="Chen F."/>
            <person name="Li Y."/>
            <person name="Wang G."/>
        </authorList>
    </citation>
    <scope>NUCLEOTIDE SEQUENCE [LARGE SCALE GENOMIC DNA]</scope>
    <source>
        <strain evidence="6 7">T26</strain>
    </source>
</reference>
<dbReference type="AlphaFoldDB" id="A0A0A0BMN6"/>
<dbReference type="EMBL" id="AXCY01000133">
    <property type="protein sequence ID" value="KGM08982.1"/>
    <property type="molecule type" value="Genomic_DNA"/>
</dbReference>
<sequence>MVERKRSEPTNDDETARPGDGAPGPAVGAATPDEDPSASRSLGPSALKAYAHPLRMQIIRYLNDHGPATATTLAEALGESTGQTSYHVRQLARHGLVVDVPERNRGRERWWRSASVQVDAATLVAEDPALEGAARVLLSTVVRDRSEALARWLTRERIPPAWGRSLHSESTLHLTPDELAEMNDAFMAAMEPWTRLSAERREDPAWEGQPLVRVYYDAFPLLDD</sequence>
<dbReference type="RefSeq" id="WP_052426523.1">
    <property type="nucleotide sequence ID" value="NZ_AXCY01000133.1"/>
</dbReference>
<dbReference type="InterPro" id="IPR051081">
    <property type="entry name" value="HTH_MetalResp_TranReg"/>
</dbReference>
<evidence type="ECO:0000256" key="4">
    <source>
        <dbReference type="SAM" id="MobiDB-lite"/>
    </source>
</evidence>
<feature type="compositionally biased region" description="Low complexity" evidence="4">
    <location>
        <begin position="18"/>
        <end position="31"/>
    </location>
</feature>
<keyword evidence="3" id="KW-0804">Transcription</keyword>
<dbReference type="SMART" id="SM00418">
    <property type="entry name" value="HTH_ARSR"/>
    <property type="match status" value="1"/>
</dbReference>
<evidence type="ECO:0000313" key="7">
    <source>
        <dbReference type="Proteomes" id="UP000029839"/>
    </source>
</evidence>
<evidence type="ECO:0000256" key="3">
    <source>
        <dbReference type="ARBA" id="ARBA00023163"/>
    </source>
</evidence>
<dbReference type="Proteomes" id="UP000029839">
    <property type="component" value="Unassembled WGS sequence"/>
</dbReference>
<organism evidence="6 7">
    <name type="scientific">Cellulomonas carbonis T26</name>
    <dbReference type="NCBI Taxonomy" id="947969"/>
    <lineage>
        <taxon>Bacteria</taxon>
        <taxon>Bacillati</taxon>
        <taxon>Actinomycetota</taxon>
        <taxon>Actinomycetes</taxon>
        <taxon>Micrococcales</taxon>
        <taxon>Cellulomonadaceae</taxon>
        <taxon>Cellulomonas</taxon>
    </lineage>
</organism>
<dbReference type="OrthoDB" id="7945987at2"/>
<dbReference type="InterPro" id="IPR001845">
    <property type="entry name" value="HTH_ArsR_DNA-bd_dom"/>
</dbReference>
<evidence type="ECO:0000259" key="5">
    <source>
        <dbReference type="SMART" id="SM00418"/>
    </source>
</evidence>
<proteinExistence type="predicted"/>
<dbReference type="GO" id="GO:0003677">
    <property type="term" value="F:DNA binding"/>
    <property type="evidence" value="ECO:0007669"/>
    <property type="project" value="UniProtKB-KW"/>
</dbReference>
<evidence type="ECO:0000313" key="6">
    <source>
        <dbReference type="EMBL" id="KGM08982.1"/>
    </source>
</evidence>
<dbReference type="Pfam" id="PF12840">
    <property type="entry name" value="HTH_20"/>
    <property type="match status" value="1"/>
</dbReference>
<gene>
    <name evidence="6" type="ORF">N868_05105</name>
</gene>
<feature type="region of interest" description="Disordered" evidence="4">
    <location>
        <begin position="1"/>
        <end position="43"/>
    </location>
</feature>
<dbReference type="InterPro" id="IPR036388">
    <property type="entry name" value="WH-like_DNA-bd_sf"/>
</dbReference>
<dbReference type="SUPFAM" id="SSF46785">
    <property type="entry name" value="Winged helix' DNA-binding domain"/>
    <property type="match status" value="1"/>
</dbReference>
<dbReference type="Gene3D" id="1.10.10.10">
    <property type="entry name" value="Winged helix-like DNA-binding domain superfamily/Winged helix DNA-binding domain"/>
    <property type="match status" value="1"/>
</dbReference>
<accession>A0A0A0BMN6</accession>
<dbReference type="CDD" id="cd00090">
    <property type="entry name" value="HTH_ARSR"/>
    <property type="match status" value="1"/>
</dbReference>
<keyword evidence="2" id="KW-0238">DNA-binding</keyword>
<dbReference type="InterPro" id="IPR011991">
    <property type="entry name" value="ArsR-like_HTH"/>
</dbReference>
<dbReference type="InterPro" id="IPR036390">
    <property type="entry name" value="WH_DNA-bd_sf"/>
</dbReference>
<dbReference type="GO" id="GO:0003700">
    <property type="term" value="F:DNA-binding transcription factor activity"/>
    <property type="evidence" value="ECO:0007669"/>
    <property type="project" value="InterPro"/>
</dbReference>
<keyword evidence="1" id="KW-0805">Transcription regulation</keyword>
<dbReference type="PANTHER" id="PTHR33154:SF15">
    <property type="entry name" value="REGULATORY PROTEIN ARSR"/>
    <property type="match status" value="1"/>
</dbReference>
<comment type="caution">
    <text evidence="6">The sequence shown here is derived from an EMBL/GenBank/DDBJ whole genome shotgun (WGS) entry which is preliminary data.</text>
</comment>